<evidence type="ECO:0000313" key="1">
    <source>
        <dbReference type="EMBL" id="MFD1635226.1"/>
    </source>
</evidence>
<name>A0ABD6D4E6_9EURY</name>
<evidence type="ECO:0000313" key="2">
    <source>
        <dbReference type="Proteomes" id="UP001597075"/>
    </source>
</evidence>
<sequence>MKAVFHHSNDAQELHARVVGNIANLLDDETIDVEAVALVANSGGLELLKATSQQREQIRDLIDRGVRVKQCSNTIEGTDISENDLIEGVELVSSGVGELTRLQNKGYAYIKP</sequence>
<dbReference type="EMBL" id="JBHUDL010000011">
    <property type="protein sequence ID" value="MFD1635226.1"/>
    <property type="molecule type" value="Genomic_DNA"/>
</dbReference>
<dbReference type="Gene3D" id="3.40.1260.10">
    <property type="entry name" value="DsrEFH-like"/>
    <property type="match status" value="1"/>
</dbReference>
<dbReference type="PANTHER" id="PTHR37691">
    <property type="entry name" value="BLR3518 PROTEIN"/>
    <property type="match status" value="1"/>
</dbReference>
<dbReference type="PANTHER" id="PTHR37691:SF1">
    <property type="entry name" value="BLR3518 PROTEIN"/>
    <property type="match status" value="1"/>
</dbReference>
<dbReference type="InterPro" id="IPR027396">
    <property type="entry name" value="DsrEFH-like"/>
</dbReference>
<accession>A0ABD6D4E6</accession>
<gene>
    <name evidence="1" type="ORF">ACFSBJ_15970</name>
</gene>
<comment type="caution">
    <text evidence="1">The sequence shown here is derived from an EMBL/GenBank/DDBJ whole genome shotgun (WGS) entry which is preliminary data.</text>
</comment>
<dbReference type="InterPro" id="IPR003787">
    <property type="entry name" value="Sulphur_relay_DsrE/F-like"/>
</dbReference>
<dbReference type="SUPFAM" id="SSF75169">
    <property type="entry name" value="DsrEFH-like"/>
    <property type="match status" value="1"/>
</dbReference>
<keyword evidence="2" id="KW-1185">Reference proteome</keyword>
<dbReference type="RefSeq" id="WP_256406541.1">
    <property type="nucleotide sequence ID" value="NZ_CP187153.1"/>
</dbReference>
<reference evidence="1 2" key="1">
    <citation type="journal article" date="2019" name="Int. J. Syst. Evol. Microbiol.">
        <title>The Global Catalogue of Microorganisms (GCM) 10K type strain sequencing project: providing services to taxonomists for standard genome sequencing and annotation.</title>
        <authorList>
            <consortium name="The Broad Institute Genomics Platform"/>
            <consortium name="The Broad Institute Genome Sequencing Center for Infectious Disease"/>
            <person name="Wu L."/>
            <person name="Ma J."/>
        </authorList>
    </citation>
    <scope>NUCLEOTIDE SEQUENCE [LARGE SCALE GENOMIC DNA]</scope>
    <source>
        <strain evidence="1 2">CGMCC 1.10594</strain>
    </source>
</reference>
<dbReference type="Pfam" id="PF02635">
    <property type="entry name" value="DsrE"/>
    <property type="match status" value="1"/>
</dbReference>
<proteinExistence type="predicted"/>
<protein>
    <submittedName>
        <fullName evidence="1">DsrE family protein</fullName>
    </submittedName>
</protein>
<dbReference type="AlphaFoldDB" id="A0ABD6D4E6"/>
<organism evidence="1 2">
    <name type="scientific">Haloplanus ruber</name>
    <dbReference type="NCBI Taxonomy" id="869892"/>
    <lineage>
        <taxon>Archaea</taxon>
        <taxon>Methanobacteriati</taxon>
        <taxon>Methanobacteriota</taxon>
        <taxon>Stenosarchaea group</taxon>
        <taxon>Halobacteria</taxon>
        <taxon>Halobacteriales</taxon>
        <taxon>Haloferacaceae</taxon>
        <taxon>Haloplanus</taxon>
    </lineage>
</organism>
<dbReference type="Proteomes" id="UP001597075">
    <property type="component" value="Unassembled WGS sequence"/>
</dbReference>